<evidence type="ECO:0000256" key="1">
    <source>
        <dbReference type="SAM" id="MobiDB-lite"/>
    </source>
</evidence>
<feature type="region of interest" description="Disordered" evidence="1">
    <location>
        <begin position="97"/>
        <end position="116"/>
    </location>
</feature>
<comment type="caution">
    <text evidence="3">The sequence shown here is derived from an EMBL/GenBank/DDBJ whole genome shotgun (WGS) entry which is preliminary data.</text>
</comment>
<name>A0ABN2Y849_9ACTN</name>
<dbReference type="SMART" id="SM00849">
    <property type="entry name" value="Lactamase_B"/>
    <property type="match status" value="1"/>
</dbReference>
<dbReference type="Pfam" id="PF00753">
    <property type="entry name" value="Lactamase_B"/>
    <property type="match status" value="1"/>
</dbReference>
<dbReference type="EMBL" id="BAAAQQ010000011">
    <property type="protein sequence ID" value="GAA2123356.1"/>
    <property type="molecule type" value="Genomic_DNA"/>
</dbReference>
<evidence type="ECO:0000313" key="4">
    <source>
        <dbReference type="Proteomes" id="UP001500575"/>
    </source>
</evidence>
<feature type="domain" description="Metallo-beta-lactamase" evidence="2">
    <location>
        <begin position="20"/>
        <end position="212"/>
    </location>
</feature>
<dbReference type="Gene3D" id="3.60.15.10">
    <property type="entry name" value="Ribonuclease Z/Hydroxyacylglutathione hydrolase-like"/>
    <property type="match status" value="1"/>
</dbReference>
<sequence>MPDFLEVGDRVWVARYDWFDVNVTLIGSDRGLVVVDTHGSTRMGHEVVGDVRRLGQGDVTVVVNTHWHFDHTFGNAAFRAAYGAIPIHAHEHAATELAEGAESRKQRYRDSDDPHRDEVMESEIVLPDHTFSSVRVLDLGDRQVELLHPGRGHTSGDIVVRVPDADVVLGGDLVEESAPPSFGLDSWPMDWPLSLDTVLGVITSGTVVVPGHGAPVDRDFVEAQRNDIGILAETIRDLAGRGVPLDQALAAADWPFPEAHLEAAVQRGYEQLPRSQKRLPLI</sequence>
<proteinExistence type="predicted"/>
<dbReference type="InterPro" id="IPR001279">
    <property type="entry name" value="Metallo-B-lactamas"/>
</dbReference>
<dbReference type="PANTHER" id="PTHR42951">
    <property type="entry name" value="METALLO-BETA-LACTAMASE DOMAIN-CONTAINING"/>
    <property type="match status" value="1"/>
</dbReference>
<evidence type="ECO:0000259" key="2">
    <source>
        <dbReference type="SMART" id="SM00849"/>
    </source>
</evidence>
<evidence type="ECO:0000313" key="3">
    <source>
        <dbReference type="EMBL" id="GAA2123356.1"/>
    </source>
</evidence>
<dbReference type="RefSeq" id="WP_344303465.1">
    <property type="nucleotide sequence ID" value="NZ_BAAAQQ010000011.1"/>
</dbReference>
<dbReference type="SUPFAM" id="SSF56281">
    <property type="entry name" value="Metallo-hydrolase/oxidoreductase"/>
    <property type="match status" value="1"/>
</dbReference>
<protein>
    <submittedName>
        <fullName evidence="3">MBL fold metallo-hydrolase</fullName>
    </submittedName>
</protein>
<accession>A0ABN2Y849</accession>
<dbReference type="InterPro" id="IPR050855">
    <property type="entry name" value="NDM-1-like"/>
</dbReference>
<gene>
    <name evidence="3" type="ORF">GCM10009843_19010</name>
</gene>
<dbReference type="Proteomes" id="UP001500575">
    <property type="component" value="Unassembled WGS sequence"/>
</dbReference>
<keyword evidence="4" id="KW-1185">Reference proteome</keyword>
<dbReference type="CDD" id="cd16282">
    <property type="entry name" value="metallo-hydrolase-like_MBL-fold"/>
    <property type="match status" value="1"/>
</dbReference>
<reference evidence="3 4" key="1">
    <citation type="journal article" date="2019" name="Int. J. Syst. Evol. Microbiol.">
        <title>The Global Catalogue of Microorganisms (GCM) 10K type strain sequencing project: providing services to taxonomists for standard genome sequencing and annotation.</title>
        <authorList>
            <consortium name="The Broad Institute Genomics Platform"/>
            <consortium name="The Broad Institute Genome Sequencing Center for Infectious Disease"/>
            <person name="Wu L."/>
            <person name="Ma J."/>
        </authorList>
    </citation>
    <scope>NUCLEOTIDE SEQUENCE [LARGE SCALE GENOMIC DNA]</scope>
    <source>
        <strain evidence="3 4">JCM 16021</strain>
    </source>
</reference>
<feature type="compositionally biased region" description="Basic and acidic residues" evidence="1">
    <location>
        <begin position="101"/>
        <end position="116"/>
    </location>
</feature>
<dbReference type="PANTHER" id="PTHR42951:SF4">
    <property type="entry name" value="ACYL-COENZYME A THIOESTERASE MBLAC2"/>
    <property type="match status" value="1"/>
</dbReference>
<dbReference type="InterPro" id="IPR036866">
    <property type="entry name" value="RibonucZ/Hydroxyglut_hydro"/>
</dbReference>
<organism evidence="3 4">
    <name type="scientific">Nocardioides bigeumensis</name>
    <dbReference type="NCBI Taxonomy" id="433657"/>
    <lineage>
        <taxon>Bacteria</taxon>
        <taxon>Bacillati</taxon>
        <taxon>Actinomycetota</taxon>
        <taxon>Actinomycetes</taxon>
        <taxon>Propionibacteriales</taxon>
        <taxon>Nocardioidaceae</taxon>
        <taxon>Nocardioides</taxon>
    </lineage>
</organism>